<feature type="domain" description="Protein kinase" evidence="22">
    <location>
        <begin position="1054"/>
        <end position="1248"/>
    </location>
</feature>
<comment type="catalytic activity">
    <reaction evidence="19">
        <text>L-seryl-[protein] + ATP = O-phospho-L-seryl-[protein] + ADP + H(+)</text>
        <dbReference type="Rhea" id="RHEA:17989"/>
        <dbReference type="Rhea" id="RHEA-COMP:9863"/>
        <dbReference type="Rhea" id="RHEA-COMP:11604"/>
        <dbReference type="ChEBI" id="CHEBI:15378"/>
        <dbReference type="ChEBI" id="CHEBI:29999"/>
        <dbReference type="ChEBI" id="CHEBI:30616"/>
        <dbReference type="ChEBI" id="CHEBI:83421"/>
        <dbReference type="ChEBI" id="CHEBI:456216"/>
        <dbReference type="EC" id="2.7.11.1"/>
    </reaction>
</comment>
<dbReference type="InterPro" id="IPR000719">
    <property type="entry name" value="Prot_kinase_dom"/>
</dbReference>
<evidence type="ECO:0000256" key="21">
    <source>
        <dbReference type="SAM" id="Phobius"/>
    </source>
</evidence>
<evidence type="ECO:0000256" key="6">
    <source>
        <dbReference type="ARBA" id="ARBA00022614"/>
    </source>
</evidence>
<keyword evidence="11 20" id="KW-0547">Nucleotide-binding</keyword>
<comment type="caution">
    <text evidence="23">The sequence shown here is derived from an EMBL/GenBank/DDBJ whole genome shotgun (WGS) entry which is preliminary data.</text>
</comment>
<dbReference type="PANTHER" id="PTHR48053">
    <property type="entry name" value="LEUCINE RICH REPEAT FAMILY PROTEIN, EXPRESSED"/>
    <property type="match status" value="1"/>
</dbReference>
<evidence type="ECO:0000256" key="17">
    <source>
        <dbReference type="ARBA" id="ARBA00023180"/>
    </source>
</evidence>
<keyword evidence="5" id="KW-0597">Phosphoprotein</keyword>
<dbReference type="Pfam" id="PF08263">
    <property type="entry name" value="LRRNT_2"/>
    <property type="match status" value="1"/>
</dbReference>
<sequence length="1248" mass="138326">MVYESIIEATKNFSTKHCIGEGGCGTVYRAALTSGQVVAVKKLHVSPDGDLANLKGFTSDIRALTKIRHHNIVKLYGYCSHRRHSFLVYEFLEGGSLGKILSKEGHVLYFDWIKRVNVVKDVANALSYMHHDCSPTIIHRDISSKNVLLDLESVAHISDFGTARFLKPDSSNWTSFAGTFGYTASELAYTMEVNERCDVYSFGVLTLDVIMGKHPGDLIYSLSSSSSSSSSTSTVHGILLKDVLDQHLAAPENQVAEQVFVVAQLAFECSQANPLSRPTVRQVAMKLSDDRRSHLQNEFHMITLGQLISTTQPLEYLPSILGLYVVLVFHFLLRLMLGYEGMEVINPEGGKDDAEEEAQRGRWKQEVLSRGILLTYKNFSNSCTLKVTEAPLHPSILLLSFIAFYSINNKQAYNTMTFLPNTLPNHFLSFPPLLLCLIILAFPTFFDYAAFASSLAGKQATEPTALLTWKATLHNQTQTLLSSWVGTNHCNWLGTRCNKARRVAHIDLHSYGLKGTLSNLNFSCFLHLLKLRLFNNSLYGTIPPHIGSLWRLTYLSLSLNNLSGTIPTEIGQLTNLRFLYLNRNPIGGSIPQQIGLLSSLNELGLYTNNLMGSIPSSIGNLGNLTILYLYDNQLSGSIPPEVGMLRSLVDLALSTNNLTGSIPASIGNLGNLTFLYLSYNELSGLIPSTIGNLTKLNTIDLSLNPLSGSIPSEMGNLNQLGYLFFIGNQLTGSIPPRLNNLTHLIEFQIGYNKLIGHLPENLCFSGLLTRLFAVDNNLIGPIHKSLRNCSSLYRVRLEGNQLSGNILEDFGIYPSLDYIDLSRNNFYGATQLSVLDLSSNHLVGEIPLKLGRLVSLFNLKLDDNYLLGNIPPELSQINTLQSLDLGNNLLIGKIPQQIGELQRLETLNLSHNEFFGSIPSSFNKMVSLTSIDVSYNQLEGPLPDIKAFQEAPFEALKGNKGLCGNATGLKACLTKLNNGDVEKKGKKVMLLTVLLVFGILFLLLMALGIFMAFHKKVRNTKNEPSRVNHDNVFAIWSYDGKMVYENIIEVTENLSAKYCVGEGGYGTIYRADLPNGQVVAVKKLHATLDDDSVNLKEFTSEIRALTEIRHHNIVKLYGYCSHPRHSFLVYEILEGGSLGKVLSMDDDIVVFDRIKRVNTVKGVANALSYMHHDCFQPIIHRDISSKNVLFDLEYVAHISDFGTARFMNLNSSNRTAFAGTFGYAAPGIYFSIVMIYFQLNYPCSACSI</sequence>
<keyword evidence="15 21" id="KW-0472">Membrane</keyword>
<dbReference type="GO" id="GO:0051707">
    <property type="term" value="P:response to other organism"/>
    <property type="evidence" value="ECO:0007669"/>
    <property type="project" value="UniProtKB-ARBA"/>
</dbReference>
<evidence type="ECO:0000313" key="24">
    <source>
        <dbReference type="Proteomes" id="UP000306102"/>
    </source>
</evidence>
<dbReference type="GO" id="GO:0005524">
    <property type="term" value="F:ATP binding"/>
    <property type="evidence" value="ECO:0007669"/>
    <property type="project" value="UniProtKB-UniRule"/>
</dbReference>
<dbReference type="GO" id="GO:0005886">
    <property type="term" value="C:plasma membrane"/>
    <property type="evidence" value="ECO:0007669"/>
    <property type="project" value="UniProtKB-SubCell"/>
</dbReference>
<comment type="subcellular location">
    <subcellularLocation>
        <location evidence="1">Cell membrane</location>
        <topology evidence="1">Single-pass type I membrane protein</topology>
    </subcellularLocation>
</comment>
<dbReference type="FunFam" id="3.80.10.10:FF:000095">
    <property type="entry name" value="LRR receptor-like serine/threonine-protein kinase GSO1"/>
    <property type="match status" value="1"/>
</dbReference>
<dbReference type="FunFam" id="3.80.10.10:FF:000383">
    <property type="entry name" value="Leucine-rich repeat receptor protein kinase EMS1"/>
    <property type="match status" value="1"/>
</dbReference>
<keyword evidence="8 21" id="KW-0812">Transmembrane</keyword>
<keyword evidence="4" id="KW-0723">Serine/threonine-protein kinase</keyword>
<feature type="transmembrane region" description="Helical" evidence="21">
    <location>
        <begin position="988"/>
        <end position="1013"/>
    </location>
</feature>
<gene>
    <name evidence="23" type="ORF">TEA_021579</name>
</gene>
<dbReference type="FunFam" id="3.80.10.10:FF:000356">
    <property type="entry name" value="LRR receptor-like serine/threonine-protein kinase"/>
    <property type="match status" value="1"/>
</dbReference>
<evidence type="ECO:0000256" key="1">
    <source>
        <dbReference type="ARBA" id="ARBA00004251"/>
    </source>
</evidence>
<dbReference type="FunFam" id="1.10.510.10:FF:000445">
    <property type="entry name" value="MDIS1-interacting receptor like kinase 2"/>
    <property type="match status" value="1"/>
</dbReference>
<dbReference type="PROSITE" id="PS00109">
    <property type="entry name" value="PROTEIN_KINASE_TYR"/>
    <property type="match status" value="2"/>
</dbReference>
<dbReference type="GO" id="GO:0099402">
    <property type="term" value="P:plant organ development"/>
    <property type="evidence" value="ECO:0007669"/>
    <property type="project" value="UniProtKB-ARBA"/>
</dbReference>
<evidence type="ECO:0000256" key="9">
    <source>
        <dbReference type="ARBA" id="ARBA00022729"/>
    </source>
</evidence>
<dbReference type="Gene3D" id="1.10.510.10">
    <property type="entry name" value="Transferase(Phosphotransferase) domain 1"/>
    <property type="match status" value="2"/>
</dbReference>
<evidence type="ECO:0000256" key="15">
    <source>
        <dbReference type="ARBA" id="ARBA00023136"/>
    </source>
</evidence>
<evidence type="ECO:0000259" key="22">
    <source>
        <dbReference type="PROSITE" id="PS50011"/>
    </source>
</evidence>
<evidence type="ECO:0000256" key="3">
    <source>
        <dbReference type="ARBA" id="ARBA00022475"/>
    </source>
</evidence>
<dbReference type="FunFam" id="3.80.10.10:FF:000400">
    <property type="entry name" value="Nuclear pore complex protein NUP107"/>
    <property type="match status" value="1"/>
</dbReference>
<dbReference type="GO" id="GO:0006952">
    <property type="term" value="P:defense response"/>
    <property type="evidence" value="ECO:0007669"/>
    <property type="project" value="UniProtKB-ARBA"/>
</dbReference>
<keyword evidence="7" id="KW-0808">Transferase</keyword>
<dbReference type="InterPro" id="IPR003591">
    <property type="entry name" value="Leu-rich_rpt_typical-subtyp"/>
</dbReference>
<evidence type="ECO:0000313" key="23">
    <source>
        <dbReference type="EMBL" id="THG19958.1"/>
    </source>
</evidence>
<dbReference type="AlphaFoldDB" id="A0A4S4ESW6"/>
<keyword evidence="9" id="KW-0732">Signal</keyword>
<protein>
    <recommendedName>
        <fullName evidence="2">non-specific serine/threonine protein kinase</fullName>
        <ecNumber evidence="2">2.7.11.1</ecNumber>
    </recommendedName>
</protein>
<evidence type="ECO:0000256" key="5">
    <source>
        <dbReference type="ARBA" id="ARBA00022553"/>
    </source>
</evidence>
<organism evidence="23 24">
    <name type="scientific">Camellia sinensis var. sinensis</name>
    <name type="common">China tea</name>
    <dbReference type="NCBI Taxonomy" id="542762"/>
    <lineage>
        <taxon>Eukaryota</taxon>
        <taxon>Viridiplantae</taxon>
        <taxon>Streptophyta</taxon>
        <taxon>Embryophyta</taxon>
        <taxon>Tracheophyta</taxon>
        <taxon>Spermatophyta</taxon>
        <taxon>Magnoliopsida</taxon>
        <taxon>eudicotyledons</taxon>
        <taxon>Gunneridae</taxon>
        <taxon>Pentapetalae</taxon>
        <taxon>asterids</taxon>
        <taxon>Ericales</taxon>
        <taxon>Theaceae</taxon>
        <taxon>Camellia</taxon>
    </lineage>
</organism>
<evidence type="ECO:0000256" key="10">
    <source>
        <dbReference type="ARBA" id="ARBA00022737"/>
    </source>
</evidence>
<dbReference type="InterPro" id="IPR017441">
    <property type="entry name" value="Protein_kinase_ATP_BS"/>
</dbReference>
<comment type="catalytic activity">
    <reaction evidence="18">
        <text>L-threonyl-[protein] + ATP = O-phospho-L-threonyl-[protein] + ADP + H(+)</text>
        <dbReference type="Rhea" id="RHEA:46608"/>
        <dbReference type="Rhea" id="RHEA-COMP:11060"/>
        <dbReference type="Rhea" id="RHEA-COMP:11605"/>
        <dbReference type="ChEBI" id="CHEBI:15378"/>
        <dbReference type="ChEBI" id="CHEBI:30013"/>
        <dbReference type="ChEBI" id="CHEBI:30616"/>
        <dbReference type="ChEBI" id="CHEBI:61977"/>
        <dbReference type="ChEBI" id="CHEBI:456216"/>
        <dbReference type="EC" id="2.7.11.1"/>
    </reaction>
</comment>
<dbReference type="InterPro" id="IPR001611">
    <property type="entry name" value="Leu-rich_rpt"/>
</dbReference>
<evidence type="ECO:0000256" key="2">
    <source>
        <dbReference type="ARBA" id="ARBA00012513"/>
    </source>
</evidence>
<feature type="transmembrane region" description="Helical" evidence="21">
    <location>
        <begin position="316"/>
        <end position="337"/>
    </location>
</feature>
<dbReference type="InterPro" id="IPR051716">
    <property type="entry name" value="Plant_RL_S/T_kinase"/>
</dbReference>
<name>A0A4S4ESW6_CAMSN</name>
<evidence type="ECO:0000256" key="8">
    <source>
        <dbReference type="ARBA" id="ARBA00022692"/>
    </source>
</evidence>
<accession>A0A4S4ESW6</accession>
<dbReference type="GO" id="GO:0004674">
    <property type="term" value="F:protein serine/threonine kinase activity"/>
    <property type="evidence" value="ECO:0007669"/>
    <property type="project" value="UniProtKB-KW"/>
</dbReference>
<evidence type="ECO:0000256" key="19">
    <source>
        <dbReference type="ARBA" id="ARBA00048679"/>
    </source>
</evidence>
<dbReference type="PROSITE" id="PS00107">
    <property type="entry name" value="PROTEIN_KINASE_ATP"/>
    <property type="match status" value="1"/>
</dbReference>
<dbReference type="InterPro" id="IPR011009">
    <property type="entry name" value="Kinase-like_dom_sf"/>
</dbReference>
<evidence type="ECO:0000256" key="4">
    <source>
        <dbReference type="ARBA" id="ARBA00022527"/>
    </source>
</evidence>
<keyword evidence="14 21" id="KW-1133">Transmembrane helix</keyword>
<dbReference type="InterPro" id="IPR032675">
    <property type="entry name" value="LRR_dom_sf"/>
</dbReference>
<keyword evidence="17" id="KW-0325">Glycoprotein</keyword>
<keyword evidence="3" id="KW-1003">Cell membrane</keyword>
<dbReference type="SMART" id="SM00369">
    <property type="entry name" value="LRR_TYP"/>
    <property type="match status" value="6"/>
</dbReference>
<keyword evidence="16" id="KW-0675">Receptor</keyword>
<dbReference type="GO" id="GO:0009653">
    <property type="term" value="P:anatomical structure morphogenesis"/>
    <property type="evidence" value="ECO:0007669"/>
    <property type="project" value="UniProtKB-ARBA"/>
</dbReference>
<dbReference type="EC" id="2.7.11.1" evidence="2"/>
<dbReference type="PROSITE" id="PS50011">
    <property type="entry name" value="PROTEIN_KINASE_DOM"/>
    <property type="match status" value="2"/>
</dbReference>
<evidence type="ECO:0000256" key="11">
    <source>
        <dbReference type="ARBA" id="ARBA00022741"/>
    </source>
</evidence>
<evidence type="ECO:0000256" key="7">
    <source>
        <dbReference type="ARBA" id="ARBA00022679"/>
    </source>
</evidence>
<dbReference type="SUPFAM" id="SSF52058">
    <property type="entry name" value="L domain-like"/>
    <property type="match status" value="1"/>
</dbReference>
<dbReference type="SUPFAM" id="SSF56112">
    <property type="entry name" value="Protein kinase-like (PK-like)"/>
    <property type="match status" value="2"/>
</dbReference>
<evidence type="ECO:0000256" key="14">
    <source>
        <dbReference type="ARBA" id="ARBA00022989"/>
    </source>
</evidence>
<evidence type="ECO:0000256" key="18">
    <source>
        <dbReference type="ARBA" id="ARBA00047899"/>
    </source>
</evidence>
<reference evidence="23 24" key="1">
    <citation type="journal article" date="2018" name="Proc. Natl. Acad. Sci. U.S.A.">
        <title>Draft genome sequence of Camellia sinensis var. sinensis provides insights into the evolution of the tea genome and tea quality.</title>
        <authorList>
            <person name="Wei C."/>
            <person name="Yang H."/>
            <person name="Wang S."/>
            <person name="Zhao J."/>
            <person name="Liu C."/>
            <person name="Gao L."/>
            <person name="Xia E."/>
            <person name="Lu Y."/>
            <person name="Tai Y."/>
            <person name="She G."/>
            <person name="Sun J."/>
            <person name="Cao H."/>
            <person name="Tong W."/>
            <person name="Gao Q."/>
            <person name="Li Y."/>
            <person name="Deng W."/>
            <person name="Jiang X."/>
            <person name="Wang W."/>
            <person name="Chen Q."/>
            <person name="Zhang S."/>
            <person name="Li H."/>
            <person name="Wu J."/>
            <person name="Wang P."/>
            <person name="Li P."/>
            <person name="Shi C."/>
            <person name="Zheng F."/>
            <person name="Jian J."/>
            <person name="Huang B."/>
            <person name="Shan D."/>
            <person name="Shi M."/>
            <person name="Fang C."/>
            <person name="Yue Y."/>
            <person name="Li F."/>
            <person name="Li D."/>
            <person name="Wei S."/>
            <person name="Han B."/>
            <person name="Jiang C."/>
            <person name="Yin Y."/>
            <person name="Xia T."/>
            <person name="Zhang Z."/>
            <person name="Bennetzen J.L."/>
            <person name="Zhao S."/>
            <person name="Wan X."/>
        </authorList>
    </citation>
    <scope>NUCLEOTIDE SEQUENCE [LARGE SCALE GENOMIC DNA]</scope>
    <source>
        <strain evidence="24">cv. Shuchazao</strain>
        <tissue evidence="23">Leaf</tissue>
    </source>
</reference>
<keyword evidence="13 20" id="KW-0067">ATP-binding</keyword>
<proteinExistence type="predicted"/>
<evidence type="ECO:0000256" key="13">
    <source>
        <dbReference type="ARBA" id="ARBA00022840"/>
    </source>
</evidence>
<dbReference type="EMBL" id="SDRB02002199">
    <property type="protein sequence ID" value="THG19958.1"/>
    <property type="molecule type" value="Genomic_DNA"/>
</dbReference>
<dbReference type="Pfam" id="PF13855">
    <property type="entry name" value="LRR_8"/>
    <property type="match status" value="1"/>
</dbReference>
<dbReference type="InterPro" id="IPR008266">
    <property type="entry name" value="Tyr_kinase_AS"/>
</dbReference>
<keyword evidence="12" id="KW-0418">Kinase</keyword>
<dbReference type="PANTHER" id="PTHR48053:SF168">
    <property type="entry name" value="LRR RECEPTOR-LIKE KINASE FAMILY PROTEIN"/>
    <property type="match status" value="1"/>
</dbReference>
<evidence type="ECO:0000256" key="12">
    <source>
        <dbReference type="ARBA" id="ARBA00022777"/>
    </source>
</evidence>
<dbReference type="Pfam" id="PF00069">
    <property type="entry name" value="Pkinase"/>
    <property type="match status" value="2"/>
</dbReference>
<feature type="binding site" evidence="20">
    <location>
        <position position="1083"/>
    </location>
    <ligand>
        <name>ATP</name>
        <dbReference type="ChEBI" id="CHEBI:30616"/>
    </ligand>
</feature>
<dbReference type="FunFam" id="3.30.200.20:FF:000309">
    <property type="entry name" value="Leucine-rich repeat receptor protein kinase MSP1"/>
    <property type="match status" value="2"/>
</dbReference>
<dbReference type="Proteomes" id="UP000306102">
    <property type="component" value="Unassembled WGS sequence"/>
</dbReference>
<feature type="domain" description="Protein kinase" evidence="22">
    <location>
        <begin position="13"/>
        <end position="295"/>
    </location>
</feature>
<feature type="transmembrane region" description="Helical" evidence="21">
    <location>
        <begin position="427"/>
        <end position="449"/>
    </location>
</feature>
<keyword evidence="24" id="KW-1185">Reference proteome</keyword>
<feature type="transmembrane region" description="Helical" evidence="21">
    <location>
        <begin position="390"/>
        <end position="407"/>
    </location>
</feature>
<dbReference type="STRING" id="542762.A0A4S4ESW6"/>
<evidence type="ECO:0000256" key="16">
    <source>
        <dbReference type="ARBA" id="ARBA00023170"/>
    </source>
</evidence>
<keyword evidence="6" id="KW-0433">Leucine-rich repeat</keyword>
<dbReference type="Gene3D" id="3.80.10.10">
    <property type="entry name" value="Ribonuclease Inhibitor"/>
    <property type="match status" value="3"/>
</dbReference>
<dbReference type="Gene3D" id="3.30.200.20">
    <property type="entry name" value="Phosphorylase Kinase, domain 1"/>
    <property type="match status" value="2"/>
</dbReference>
<keyword evidence="10" id="KW-0677">Repeat</keyword>
<dbReference type="Pfam" id="PF00560">
    <property type="entry name" value="LRR_1"/>
    <property type="match status" value="7"/>
</dbReference>
<dbReference type="InterPro" id="IPR013210">
    <property type="entry name" value="LRR_N_plant-typ"/>
</dbReference>
<evidence type="ECO:0000256" key="20">
    <source>
        <dbReference type="PROSITE-ProRule" id="PRU10141"/>
    </source>
</evidence>